<evidence type="ECO:0000256" key="1">
    <source>
        <dbReference type="SAM" id="MobiDB-lite"/>
    </source>
</evidence>
<feature type="compositionally biased region" description="Basic and acidic residues" evidence="1">
    <location>
        <begin position="74"/>
        <end position="92"/>
    </location>
</feature>
<feature type="region of interest" description="Disordered" evidence="1">
    <location>
        <begin position="50"/>
        <end position="106"/>
    </location>
</feature>
<gene>
    <name evidence="2" type="ORF">F2Q69_00023555</name>
</gene>
<dbReference type="EMBL" id="QGKX02001290">
    <property type="protein sequence ID" value="KAF3539421.1"/>
    <property type="molecule type" value="Genomic_DNA"/>
</dbReference>
<reference evidence="2" key="1">
    <citation type="submission" date="2019-12" db="EMBL/GenBank/DDBJ databases">
        <title>Genome sequencing and annotation of Brassica cretica.</title>
        <authorList>
            <person name="Studholme D.J."/>
            <person name="Sarris P."/>
        </authorList>
    </citation>
    <scope>NUCLEOTIDE SEQUENCE</scope>
    <source>
        <strain evidence="2">PFS-109/04</strain>
        <tissue evidence="2">Leaf</tissue>
    </source>
</reference>
<dbReference type="Proteomes" id="UP000712600">
    <property type="component" value="Unassembled WGS sequence"/>
</dbReference>
<sequence>MASRRSSPRDSDRVQIRTGSANAERIRCGDVSEALTEVLREEIRLPRTLTQEAKDLEGEKSVARVKSSSPTGSEGRDRPPKKAKKNGSDHRLGVSGEAVVAKPFHW</sequence>
<accession>A0A8S9QF63</accession>
<feature type="region of interest" description="Disordered" evidence="1">
    <location>
        <begin position="1"/>
        <end position="22"/>
    </location>
</feature>
<evidence type="ECO:0000313" key="3">
    <source>
        <dbReference type="Proteomes" id="UP000712600"/>
    </source>
</evidence>
<proteinExistence type="predicted"/>
<dbReference type="AlphaFoldDB" id="A0A8S9QF63"/>
<organism evidence="2 3">
    <name type="scientific">Brassica cretica</name>
    <name type="common">Mustard</name>
    <dbReference type="NCBI Taxonomy" id="69181"/>
    <lineage>
        <taxon>Eukaryota</taxon>
        <taxon>Viridiplantae</taxon>
        <taxon>Streptophyta</taxon>
        <taxon>Embryophyta</taxon>
        <taxon>Tracheophyta</taxon>
        <taxon>Spermatophyta</taxon>
        <taxon>Magnoliopsida</taxon>
        <taxon>eudicotyledons</taxon>
        <taxon>Gunneridae</taxon>
        <taxon>Pentapetalae</taxon>
        <taxon>rosids</taxon>
        <taxon>malvids</taxon>
        <taxon>Brassicales</taxon>
        <taxon>Brassicaceae</taxon>
        <taxon>Brassiceae</taxon>
        <taxon>Brassica</taxon>
    </lineage>
</organism>
<name>A0A8S9QF63_BRACR</name>
<comment type="caution">
    <text evidence="2">The sequence shown here is derived from an EMBL/GenBank/DDBJ whole genome shotgun (WGS) entry which is preliminary data.</text>
</comment>
<evidence type="ECO:0000313" key="2">
    <source>
        <dbReference type="EMBL" id="KAF3539421.1"/>
    </source>
</evidence>
<protein>
    <submittedName>
        <fullName evidence="2">Uncharacterized protein</fullName>
    </submittedName>
</protein>
<feature type="compositionally biased region" description="Basic and acidic residues" evidence="1">
    <location>
        <begin position="52"/>
        <end position="62"/>
    </location>
</feature>